<dbReference type="SUPFAM" id="SSF52047">
    <property type="entry name" value="RNI-like"/>
    <property type="match status" value="1"/>
</dbReference>
<organism evidence="1 2">
    <name type="scientific">Mycena venus</name>
    <dbReference type="NCBI Taxonomy" id="2733690"/>
    <lineage>
        <taxon>Eukaryota</taxon>
        <taxon>Fungi</taxon>
        <taxon>Dikarya</taxon>
        <taxon>Basidiomycota</taxon>
        <taxon>Agaricomycotina</taxon>
        <taxon>Agaricomycetes</taxon>
        <taxon>Agaricomycetidae</taxon>
        <taxon>Agaricales</taxon>
        <taxon>Marasmiineae</taxon>
        <taxon>Mycenaceae</taxon>
        <taxon>Mycena</taxon>
    </lineage>
</organism>
<accession>A0A8H7CRE1</accession>
<comment type="caution">
    <text evidence="1">The sequence shown here is derived from an EMBL/GenBank/DDBJ whole genome shotgun (WGS) entry which is preliminary data.</text>
</comment>
<evidence type="ECO:0000313" key="2">
    <source>
        <dbReference type="Proteomes" id="UP000620124"/>
    </source>
</evidence>
<name>A0A8H7CRE1_9AGAR</name>
<evidence type="ECO:0000313" key="1">
    <source>
        <dbReference type="EMBL" id="KAF7347484.1"/>
    </source>
</evidence>
<proteinExistence type="predicted"/>
<sequence>MSKDIRMDRDALLRYYLKYPDKFKLAMHAIGFRVPQLRSLVHKLPYELLERIFIFSVAPSADADERWRRRQCARLEYVFGLTRVCAVWRRVALNAKPLWNLNGVAIRVPGHWIHSPLAAEMFLERCARLPVSFHIAPDPTRKDLSLKIAGLEHIIETISRTAERWESLSITLEDAEHEVDALEKIPADRLDNLERLNLIMSNGGRQWRGGNGLTGFQHAPRLRDVILRLNGTPNTYLFVLVPWTQLTHLVLEYDHPTSVLRAIISCTNLVSASIATRQWDCMFPTGAPPTMASTQVPHLENLDILIRMHYTTGEGEYLGPFLRCIEAPALKFLSLELDFWEIQDAPEDWELPTCAMALGFFLWRAPRVEDFRTIDCFTSDMLPVLLFAPALTRLDFRDQPVFDDFFAVLKCEEGGQPVVPKLEVLELTNVGDDYSEAGVEAMIASRWWGNDAQPESPAVARLRRVKLWNEYTPPKSFTPEFEQTMKKFKSQGLDVRGFYF</sequence>
<gene>
    <name evidence="1" type="ORF">MVEN_01504600</name>
</gene>
<dbReference type="EMBL" id="JACAZI010000012">
    <property type="protein sequence ID" value="KAF7347484.1"/>
    <property type="molecule type" value="Genomic_DNA"/>
</dbReference>
<keyword evidence="2" id="KW-1185">Reference proteome</keyword>
<dbReference type="AlphaFoldDB" id="A0A8H7CRE1"/>
<reference evidence="1" key="1">
    <citation type="submission" date="2020-05" db="EMBL/GenBank/DDBJ databases">
        <title>Mycena genomes resolve the evolution of fungal bioluminescence.</title>
        <authorList>
            <person name="Tsai I.J."/>
        </authorList>
    </citation>
    <scope>NUCLEOTIDE SEQUENCE</scope>
    <source>
        <strain evidence="1">CCC161011</strain>
    </source>
</reference>
<dbReference type="OrthoDB" id="3055914at2759"/>
<dbReference type="Proteomes" id="UP000620124">
    <property type="component" value="Unassembled WGS sequence"/>
</dbReference>
<protein>
    <submittedName>
        <fullName evidence="1">F-box domain-containing protein</fullName>
    </submittedName>
</protein>
<dbReference type="Gene3D" id="3.80.10.10">
    <property type="entry name" value="Ribonuclease Inhibitor"/>
    <property type="match status" value="1"/>
</dbReference>
<dbReference type="InterPro" id="IPR032675">
    <property type="entry name" value="LRR_dom_sf"/>
</dbReference>